<dbReference type="Proteomes" id="UP001169242">
    <property type="component" value="Unassembled WGS sequence"/>
</dbReference>
<proteinExistence type="predicted"/>
<sequence length="59" mass="6623">MENVTISECFKALRCGTDSIDELKKLGIKINKKILREGENHGSVDIRTSKNPSKCMVRS</sequence>
<dbReference type="EMBL" id="JAQIFT010000047">
    <property type="protein sequence ID" value="MDA3732377.1"/>
    <property type="molecule type" value="Genomic_DNA"/>
</dbReference>
<evidence type="ECO:0000313" key="2">
    <source>
        <dbReference type="Proteomes" id="UP001169242"/>
    </source>
</evidence>
<protein>
    <submittedName>
        <fullName evidence="1">Uncharacterized protein</fullName>
    </submittedName>
</protein>
<keyword evidence="2" id="KW-1185">Reference proteome</keyword>
<dbReference type="RefSeq" id="WP_271012554.1">
    <property type="nucleotide sequence ID" value="NZ_JAQIFT010000047.1"/>
</dbReference>
<accession>A0AA42J1C6</accession>
<comment type="caution">
    <text evidence="1">The sequence shown here is derived from an EMBL/GenBank/DDBJ whole genome shotgun (WGS) entry which is preliminary data.</text>
</comment>
<dbReference type="AlphaFoldDB" id="A0AA42J1C6"/>
<organism evidence="1 2">
    <name type="scientific">Holtiella tumoricola</name>
    <dbReference type="NCBI Taxonomy" id="3018743"/>
    <lineage>
        <taxon>Bacteria</taxon>
        <taxon>Bacillati</taxon>
        <taxon>Bacillota</taxon>
        <taxon>Clostridia</taxon>
        <taxon>Lachnospirales</taxon>
        <taxon>Cellulosilyticaceae</taxon>
        <taxon>Holtiella</taxon>
    </lineage>
</organism>
<evidence type="ECO:0000313" key="1">
    <source>
        <dbReference type="EMBL" id="MDA3732377.1"/>
    </source>
</evidence>
<name>A0AA42J1C6_9FIRM</name>
<gene>
    <name evidence="1" type="ORF">PBV87_12850</name>
</gene>
<reference evidence="1" key="1">
    <citation type="journal article" date="2023" name="Int. J. Syst. Evol. Microbiol.">
        <title>&lt;i&gt;Holtiella tumoricola&lt;/i&gt; gen. nov. sp. nov., isolated from a human clinical sample.</title>
        <authorList>
            <person name="Allen-Vercoe E."/>
            <person name="Daigneault M.C."/>
            <person name="Vancuren S.J."/>
            <person name="Cochrane K."/>
            <person name="O'Neal L.L."/>
            <person name="Sankaranarayanan K."/>
            <person name="Lawson P.A."/>
        </authorList>
    </citation>
    <scope>NUCLEOTIDE SEQUENCE</scope>
    <source>
        <strain evidence="1">CC70A</strain>
    </source>
</reference>